<feature type="region of interest" description="Disordered" evidence="1">
    <location>
        <begin position="37"/>
        <end position="68"/>
    </location>
</feature>
<feature type="compositionally biased region" description="Basic and acidic residues" evidence="1">
    <location>
        <begin position="38"/>
        <end position="50"/>
    </location>
</feature>
<dbReference type="Proteomes" id="UP000507954">
    <property type="component" value="Unassembled WGS sequence"/>
</dbReference>
<sequence length="68" mass="7169">MKLVPGTPNDSPFTIAAKAGLKRLAKCLEKAVGMGLDAAREDGDRDDRDNPQSGSAGLQSRPIHLPGR</sequence>
<organism evidence="2">
    <name type="scientific">Sinorhizobium medicae</name>
    <dbReference type="NCBI Taxonomy" id="110321"/>
    <lineage>
        <taxon>Bacteria</taxon>
        <taxon>Pseudomonadati</taxon>
        <taxon>Pseudomonadota</taxon>
        <taxon>Alphaproteobacteria</taxon>
        <taxon>Hyphomicrobiales</taxon>
        <taxon>Rhizobiaceae</taxon>
        <taxon>Sinorhizobium/Ensifer group</taxon>
        <taxon>Sinorhizobium</taxon>
    </lineage>
</organism>
<dbReference type="AlphaFoldDB" id="A0A508WYT3"/>
<accession>A0A508WYT3</accession>
<proteinExistence type="predicted"/>
<gene>
    <name evidence="2" type="ORF">EMEDMD4_210034</name>
</gene>
<evidence type="ECO:0000256" key="1">
    <source>
        <dbReference type="SAM" id="MobiDB-lite"/>
    </source>
</evidence>
<evidence type="ECO:0000313" key="2">
    <source>
        <dbReference type="EMBL" id="VTZ60853.1"/>
    </source>
</evidence>
<protein>
    <submittedName>
        <fullName evidence="2">Uncharacterized protein</fullName>
    </submittedName>
</protein>
<name>A0A508WYT3_9HYPH</name>
<dbReference type="EMBL" id="CABFNB010000086">
    <property type="protein sequence ID" value="VTZ60853.1"/>
    <property type="molecule type" value="Genomic_DNA"/>
</dbReference>
<reference evidence="2" key="1">
    <citation type="submission" date="2019-06" db="EMBL/GenBank/DDBJ databases">
        <authorList>
            <person name="Le Quere A."/>
            <person name="Colella S."/>
        </authorList>
    </citation>
    <scope>NUCLEOTIDE SEQUENCE</scope>
    <source>
        <strain evidence="2">EmedicaeMD41</strain>
    </source>
</reference>